<dbReference type="EMBL" id="JBIRUI010000001">
    <property type="protein sequence ID" value="MFI1711977.1"/>
    <property type="molecule type" value="Genomic_DNA"/>
</dbReference>
<dbReference type="InterPro" id="IPR050922">
    <property type="entry name" value="LytR/CpsA/Psr_CW_biosynth"/>
</dbReference>
<proteinExistence type="predicted"/>
<reference evidence="2 3" key="1">
    <citation type="submission" date="2024-10" db="EMBL/GenBank/DDBJ databases">
        <title>The Natural Products Discovery Center: Release of the First 8490 Sequenced Strains for Exploring Actinobacteria Biosynthetic Diversity.</title>
        <authorList>
            <person name="Kalkreuter E."/>
            <person name="Kautsar S.A."/>
            <person name="Yang D."/>
            <person name="Bader C.D."/>
            <person name="Teijaro C.N."/>
            <person name="Fluegel L."/>
            <person name="Davis C.M."/>
            <person name="Simpson J.R."/>
            <person name="Lauterbach L."/>
            <person name="Steele A.D."/>
            <person name="Gui C."/>
            <person name="Meng S."/>
            <person name="Li G."/>
            <person name="Viehrig K."/>
            <person name="Ye F."/>
            <person name="Su P."/>
            <person name="Kiefer A.F."/>
            <person name="Nichols A."/>
            <person name="Cepeda A.J."/>
            <person name="Yan W."/>
            <person name="Fan B."/>
            <person name="Jiang Y."/>
            <person name="Adhikari A."/>
            <person name="Zheng C.-J."/>
            <person name="Schuster L."/>
            <person name="Cowan T.M."/>
            <person name="Smanski M.J."/>
            <person name="Chevrette M.G."/>
            <person name="De Carvalho L.P.S."/>
            <person name="Shen B."/>
        </authorList>
    </citation>
    <scope>NUCLEOTIDE SEQUENCE [LARGE SCALE GENOMIC DNA]</scope>
    <source>
        <strain evidence="2 3">NPDC020602</strain>
    </source>
</reference>
<keyword evidence="3" id="KW-1185">Reference proteome</keyword>
<feature type="region of interest" description="Disordered" evidence="1">
    <location>
        <begin position="1"/>
        <end position="49"/>
    </location>
</feature>
<dbReference type="PANTHER" id="PTHR33392:SF6">
    <property type="entry name" value="POLYISOPRENYL-TEICHOIC ACID--PEPTIDOGLYCAN TEICHOIC ACID TRANSFERASE TAGU"/>
    <property type="match status" value="1"/>
</dbReference>
<gene>
    <name evidence="2" type="ORF">ACH407_00095</name>
</gene>
<feature type="compositionally biased region" description="Basic and acidic residues" evidence="1">
    <location>
        <begin position="10"/>
        <end position="25"/>
    </location>
</feature>
<evidence type="ECO:0000313" key="2">
    <source>
        <dbReference type="EMBL" id="MFI1711977.1"/>
    </source>
</evidence>
<protein>
    <submittedName>
        <fullName evidence="2">Uncharacterized protein</fullName>
    </submittedName>
</protein>
<accession>A0ABW7TX77</accession>
<dbReference type="Gene3D" id="3.40.630.190">
    <property type="entry name" value="LCP protein"/>
    <property type="match status" value="1"/>
</dbReference>
<dbReference type="PANTHER" id="PTHR33392">
    <property type="entry name" value="POLYISOPRENYL-TEICHOIC ACID--PEPTIDOGLYCAN TEICHOIC ACID TRANSFERASE TAGU"/>
    <property type="match status" value="1"/>
</dbReference>
<comment type="caution">
    <text evidence="2">The sequence shown here is derived from an EMBL/GenBank/DDBJ whole genome shotgun (WGS) entry which is preliminary data.</text>
</comment>
<evidence type="ECO:0000256" key="1">
    <source>
        <dbReference type="SAM" id="MobiDB-lite"/>
    </source>
</evidence>
<feature type="compositionally biased region" description="Low complexity" evidence="1">
    <location>
        <begin position="155"/>
        <end position="166"/>
    </location>
</feature>
<dbReference type="RefSeq" id="WP_398706247.1">
    <property type="nucleotide sequence ID" value="NZ_JBIRUI010000001.1"/>
</dbReference>
<dbReference type="Proteomes" id="UP001611339">
    <property type="component" value="Unassembled WGS sequence"/>
</dbReference>
<evidence type="ECO:0000313" key="3">
    <source>
        <dbReference type="Proteomes" id="UP001611339"/>
    </source>
</evidence>
<sequence length="184" mass="20220">MNGEQALDQAGEREDLPHGDFDRTHRQQNHLRTVLGKVSGSASPKDPLRLEETLDTFAETVSVDERSGDDEMRELVGNTREVGVGDMTFMNAPVKGLGTERGRSVVRLDRARCAEPWKAFKDDELGPYVVARPIDRLRPAPDRGVPPRALPPVRRPSSPRTPTRARAVGGPPGNLLPPRALHPS</sequence>
<name>A0ABW7TX77_9ACTN</name>
<organism evidence="2 3">
    <name type="scientific">Streptomyces litmocidini</name>
    <dbReference type="NCBI Taxonomy" id="67318"/>
    <lineage>
        <taxon>Bacteria</taxon>
        <taxon>Bacillati</taxon>
        <taxon>Actinomycetota</taxon>
        <taxon>Actinomycetes</taxon>
        <taxon>Kitasatosporales</taxon>
        <taxon>Streptomycetaceae</taxon>
        <taxon>Streptomyces</taxon>
    </lineage>
</organism>
<feature type="region of interest" description="Disordered" evidence="1">
    <location>
        <begin position="136"/>
        <end position="184"/>
    </location>
</feature>